<evidence type="ECO:0000313" key="2">
    <source>
        <dbReference type="Proteomes" id="UP001451571"/>
    </source>
</evidence>
<dbReference type="RefSeq" id="WP_342758336.1">
    <property type="nucleotide sequence ID" value="NZ_CP146256.1"/>
</dbReference>
<name>A0ABZ3EY34_9FIRM</name>
<dbReference type="Proteomes" id="UP001451571">
    <property type="component" value="Chromosome"/>
</dbReference>
<organism evidence="1 2">
    <name type="scientific">Kineothrix sedimenti</name>
    <dbReference type="NCBI Taxonomy" id="3123317"/>
    <lineage>
        <taxon>Bacteria</taxon>
        <taxon>Bacillati</taxon>
        <taxon>Bacillota</taxon>
        <taxon>Clostridia</taxon>
        <taxon>Lachnospirales</taxon>
        <taxon>Lachnospiraceae</taxon>
        <taxon>Kineothrix</taxon>
    </lineage>
</organism>
<evidence type="ECO:0000313" key="1">
    <source>
        <dbReference type="EMBL" id="XAH74755.1"/>
    </source>
</evidence>
<proteinExistence type="predicted"/>
<accession>A0ABZ3EY34</accession>
<gene>
    <name evidence="1" type="ORF">V6984_03025</name>
</gene>
<protein>
    <submittedName>
        <fullName evidence="1">Uncharacterized protein</fullName>
    </submittedName>
</protein>
<reference evidence="1 2" key="1">
    <citation type="submission" date="2024-02" db="EMBL/GenBank/DDBJ databases">
        <title>Bacterial strain from lacustrine sediment.</title>
        <authorList>
            <person name="Petit C."/>
            <person name="Fadhlaoui K."/>
        </authorList>
    </citation>
    <scope>NUCLEOTIDE SEQUENCE [LARGE SCALE GENOMIC DNA]</scope>
    <source>
        <strain evidence="1 2">IPX-CK</strain>
    </source>
</reference>
<dbReference type="EMBL" id="CP146256">
    <property type="protein sequence ID" value="XAH74755.1"/>
    <property type="molecule type" value="Genomic_DNA"/>
</dbReference>
<sequence>MNKDNVMTVAEIAVKTATSMVPFGGTLLSCIIDEVKSKAMQKRQDEWMEVIEEKLHQCVIDIDTIGENESFTTAIIKATEIAAKTAEREKREYLANAVLNSIEFNSEESILMIYMELLERYTVWHLKILTHFYNPEMGIGRSNESMGSAEGPLYRRYPYMKERTDLVDKIVTDLQNEGMLTSGNYMHSSMISNGIYAKRTTKLGDDFLNFILVLRPSQLDLIQI</sequence>
<dbReference type="PROSITE" id="PS51257">
    <property type="entry name" value="PROKAR_LIPOPROTEIN"/>
    <property type="match status" value="1"/>
</dbReference>
<keyword evidence="2" id="KW-1185">Reference proteome</keyword>